<evidence type="ECO:0000313" key="2">
    <source>
        <dbReference type="EMBL" id="GAC72898.1"/>
    </source>
</evidence>
<sequence length="278" mass="28317">MKSTLFAGTATALVAMLAISTTSAVPVGMEKRLMMALSLDAQPTLPALDLGLLPTPTLPAVAGQIESMITQVIDGVTQLIPTMIPTPTAPMIVAGLSPDIVVAAPTPDAQMEADVVGKLALNALGSFPAMLMKNLAEIQSAASSIISVAATATPVAVEYVTTENGKECTKTSTIPVPTFATTGVINPLSILAQALPNPTPIMQEVTSVIGGVTSILKLPAAPAPTDLLPLLGSMQLPEIDLPMLMGNKKDACIKDGNGNMIGLCGNGAVIKDSETIAL</sequence>
<reference evidence="3" key="1">
    <citation type="journal article" date="2013" name="Genome Announc.">
        <title>Genome sequence of the basidiomycetous yeast Pseudozyma antarctica T-34, a producer of the glycolipid biosurfactants mannosylerythritol lipids.</title>
        <authorList>
            <person name="Morita T."/>
            <person name="Koike H."/>
            <person name="Koyama Y."/>
            <person name="Hagiwara H."/>
            <person name="Ito E."/>
            <person name="Fukuoka T."/>
            <person name="Imura T."/>
            <person name="Machida M."/>
            <person name="Kitamoto D."/>
        </authorList>
    </citation>
    <scope>NUCLEOTIDE SEQUENCE [LARGE SCALE GENOMIC DNA]</scope>
    <source>
        <strain evidence="3">T-34</strain>
    </source>
</reference>
<feature type="signal peptide" evidence="1">
    <location>
        <begin position="1"/>
        <end position="24"/>
    </location>
</feature>
<evidence type="ECO:0000313" key="3">
    <source>
        <dbReference type="Proteomes" id="UP000011976"/>
    </source>
</evidence>
<name>M9MBS0_PSEA3</name>
<keyword evidence="1" id="KW-0732">Signal</keyword>
<feature type="chain" id="PRO_5004100508" evidence="1">
    <location>
        <begin position="25"/>
        <end position="278"/>
    </location>
</feature>
<dbReference type="Proteomes" id="UP000011976">
    <property type="component" value="Unassembled WGS sequence"/>
</dbReference>
<dbReference type="EMBL" id="DF196773">
    <property type="protein sequence ID" value="GAC72898.1"/>
    <property type="molecule type" value="Genomic_DNA"/>
</dbReference>
<gene>
    <name evidence="2" type="ORF">PANT_7c00327</name>
</gene>
<evidence type="ECO:0000256" key="1">
    <source>
        <dbReference type="SAM" id="SignalP"/>
    </source>
</evidence>
<accession>M9MBS0</accession>
<proteinExistence type="predicted"/>
<organism evidence="2 3">
    <name type="scientific">Pseudozyma antarctica (strain T-34)</name>
    <name type="common">Yeast</name>
    <name type="synonym">Candida antarctica</name>
    <dbReference type="NCBI Taxonomy" id="1151754"/>
    <lineage>
        <taxon>Eukaryota</taxon>
        <taxon>Fungi</taxon>
        <taxon>Dikarya</taxon>
        <taxon>Basidiomycota</taxon>
        <taxon>Ustilaginomycotina</taxon>
        <taxon>Ustilaginomycetes</taxon>
        <taxon>Ustilaginales</taxon>
        <taxon>Ustilaginaceae</taxon>
        <taxon>Moesziomyces</taxon>
    </lineage>
</organism>
<dbReference type="OrthoDB" id="2553789at2759"/>
<protein>
    <submittedName>
        <fullName evidence="2">Uncharacterized protein</fullName>
    </submittedName>
</protein>
<dbReference type="AlphaFoldDB" id="M9MBS0"/>